<accession>A0A396ISM6</accession>
<sequence length="85" mass="10482">MILYLVPDFKRVMLKLLTNCHLVIVLELNNLNFFPLYNSVSKEIYLYNYLFIFYNFCDNSISYSHYIFIFFYCFDFYTNTPFLFL</sequence>
<keyword evidence="1" id="KW-1133">Transmembrane helix</keyword>
<comment type="caution">
    <text evidence="2">The sequence shown here is derived from an EMBL/GenBank/DDBJ whole genome shotgun (WGS) entry which is preliminary data.</text>
</comment>
<dbReference type="EMBL" id="PSQE01000003">
    <property type="protein sequence ID" value="RHN67374.1"/>
    <property type="molecule type" value="Genomic_DNA"/>
</dbReference>
<organism evidence="2 3">
    <name type="scientific">Medicago truncatula</name>
    <name type="common">Barrel medic</name>
    <name type="synonym">Medicago tribuloides</name>
    <dbReference type="NCBI Taxonomy" id="3880"/>
    <lineage>
        <taxon>Eukaryota</taxon>
        <taxon>Viridiplantae</taxon>
        <taxon>Streptophyta</taxon>
        <taxon>Embryophyta</taxon>
        <taxon>Tracheophyta</taxon>
        <taxon>Spermatophyta</taxon>
        <taxon>Magnoliopsida</taxon>
        <taxon>eudicotyledons</taxon>
        <taxon>Gunneridae</taxon>
        <taxon>Pentapetalae</taxon>
        <taxon>rosids</taxon>
        <taxon>fabids</taxon>
        <taxon>Fabales</taxon>
        <taxon>Fabaceae</taxon>
        <taxon>Papilionoideae</taxon>
        <taxon>50 kb inversion clade</taxon>
        <taxon>NPAAA clade</taxon>
        <taxon>Hologalegina</taxon>
        <taxon>IRL clade</taxon>
        <taxon>Trifolieae</taxon>
        <taxon>Medicago</taxon>
    </lineage>
</organism>
<proteinExistence type="predicted"/>
<keyword evidence="1" id="KW-0812">Transmembrane</keyword>
<dbReference type="Proteomes" id="UP000265566">
    <property type="component" value="Chromosome 3"/>
</dbReference>
<evidence type="ECO:0008006" key="4">
    <source>
        <dbReference type="Google" id="ProtNLM"/>
    </source>
</evidence>
<evidence type="ECO:0000313" key="2">
    <source>
        <dbReference type="EMBL" id="RHN67374.1"/>
    </source>
</evidence>
<dbReference type="Gramene" id="rna15556">
    <property type="protein sequence ID" value="RHN67374.1"/>
    <property type="gene ID" value="gene15556"/>
</dbReference>
<keyword evidence="1" id="KW-0472">Membrane</keyword>
<evidence type="ECO:0000313" key="3">
    <source>
        <dbReference type="Proteomes" id="UP000265566"/>
    </source>
</evidence>
<protein>
    <recommendedName>
        <fullName evidence="4">Transmembrane protein</fullName>
    </recommendedName>
</protein>
<gene>
    <name evidence="2" type="ORF">MtrunA17_Chr3g0102061</name>
</gene>
<name>A0A396ISM6_MEDTR</name>
<dbReference type="AlphaFoldDB" id="A0A396ISM6"/>
<feature type="transmembrane region" description="Helical" evidence="1">
    <location>
        <begin position="51"/>
        <end position="74"/>
    </location>
</feature>
<reference evidence="3" key="1">
    <citation type="journal article" date="2018" name="Nat. Plants">
        <title>Whole-genome landscape of Medicago truncatula symbiotic genes.</title>
        <authorList>
            <person name="Pecrix Y."/>
            <person name="Staton S.E."/>
            <person name="Sallet E."/>
            <person name="Lelandais-Briere C."/>
            <person name="Moreau S."/>
            <person name="Carrere S."/>
            <person name="Blein T."/>
            <person name="Jardinaud M.F."/>
            <person name="Latrasse D."/>
            <person name="Zouine M."/>
            <person name="Zahm M."/>
            <person name="Kreplak J."/>
            <person name="Mayjonade B."/>
            <person name="Satge C."/>
            <person name="Perez M."/>
            <person name="Cauet S."/>
            <person name="Marande W."/>
            <person name="Chantry-Darmon C."/>
            <person name="Lopez-Roques C."/>
            <person name="Bouchez O."/>
            <person name="Berard A."/>
            <person name="Debelle F."/>
            <person name="Munos S."/>
            <person name="Bendahmane A."/>
            <person name="Berges H."/>
            <person name="Niebel A."/>
            <person name="Buitink J."/>
            <person name="Frugier F."/>
            <person name="Benhamed M."/>
            <person name="Crespi M."/>
            <person name="Gouzy J."/>
            <person name="Gamas P."/>
        </authorList>
    </citation>
    <scope>NUCLEOTIDE SEQUENCE [LARGE SCALE GENOMIC DNA]</scope>
    <source>
        <strain evidence="3">cv. Jemalong A17</strain>
    </source>
</reference>
<evidence type="ECO:0000256" key="1">
    <source>
        <dbReference type="SAM" id="Phobius"/>
    </source>
</evidence>